<evidence type="ECO:0000256" key="1">
    <source>
        <dbReference type="ARBA" id="ARBA00004141"/>
    </source>
</evidence>
<feature type="transmembrane region" description="Helical" evidence="5">
    <location>
        <begin position="329"/>
        <end position="349"/>
    </location>
</feature>
<feature type="transmembrane region" description="Helical" evidence="5">
    <location>
        <begin position="255"/>
        <end position="272"/>
    </location>
</feature>
<evidence type="ECO:0000256" key="4">
    <source>
        <dbReference type="ARBA" id="ARBA00023136"/>
    </source>
</evidence>
<dbReference type="EMBL" id="JADGJD010000040">
    <property type="protein sequence ID" value="KAJ3056251.1"/>
    <property type="molecule type" value="Genomic_DNA"/>
</dbReference>
<dbReference type="PRINTS" id="PR00447">
    <property type="entry name" value="NATRESASSCMP"/>
</dbReference>
<dbReference type="GO" id="GO:0005384">
    <property type="term" value="F:manganese ion transmembrane transporter activity"/>
    <property type="evidence" value="ECO:0007669"/>
    <property type="project" value="TreeGrafter"/>
</dbReference>
<dbReference type="PANTHER" id="PTHR11706">
    <property type="entry name" value="SOLUTE CARRIER PROTEIN FAMILY 11 MEMBER"/>
    <property type="match status" value="1"/>
</dbReference>
<feature type="transmembrane region" description="Helical" evidence="5">
    <location>
        <begin position="137"/>
        <end position="157"/>
    </location>
</feature>
<feature type="transmembrane region" description="Helical" evidence="5">
    <location>
        <begin position="35"/>
        <end position="59"/>
    </location>
</feature>
<name>A0AAD5SJJ1_9FUNG</name>
<dbReference type="AlphaFoldDB" id="A0AAD5SJJ1"/>
<keyword evidence="4 5" id="KW-0472">Membrane</keyword>
<proteinExistence type="predicted"/>
<dbReference type="PANTHER" id="PTHR11706:SF101">
    <property type="entry name" value="MANGANESE TRANSPORTER SMF1"/>
    <property type="match status" value="1"/>
</dbReference>
<gene>
    <name evidence="6" type="ORF">HK097_007612</name>
</gene>
<dbReference type="InterPro" id="IPR001046">
    <property type="entry name" value="NRAMP_fam"/>
</dbReference>
<dbReference type="Pfam" id="PF01566">
    <property type="entry name" value="Nramp"/>
    <property type="match status" value="1"/>
</dbReference>
<keyword evidence="3 5" id="KW-1133">Transmembrane helix</keyword>
<keyword evidence="7" id="KW-1185">Reference proteome</keyword>
<dbReference type="Proteomes" id="UP001212841">
    <property type="component" value="Unassembled WGS sequence"/>
</dbReference>
<accession>A0AAD5SJJ1</accession>
<reference evidence="6" key="1">
    <citation type="submission" date="2020-05" db="EMBL/GenBank/DDBJ databases">
        <title>Phylogenomic resolution of chytrid fungi.</title>
        <authorList>
            <person name="Stajich J.E."/>
            <person name="Amses K."/>
            <person name="Simmons R."/>
            <person name="Seto K."/>
            <person name="Myers J."/>
            <person name="Bonds A."/>
            <person name="Quandt C.A."/>
            <person name="Barry K."/>
            <person name="Liu P."/>
            <person name="Grigoriev I."/>
            <person name="Longcore J.E."/>
            <person name="James T.Y."/>
        </authorList>
    </citation>
    <scope>NUCLEOTIDE SEQUENCE</scope>
    <source>
        <strain evidence="6">JEL0318</strain>
    </source>
</reference>
<feature type="transmembrane region" description="Helical" evidence="5">
    <location>
        <begin position="404"/>
        <end position="425"/>
    </location>
</feature>
<dbReference type="GO" id="GO:0030026">
    <property type="term" value="P:intracellular manganese ion homeostasis"/>
    <property type="evidence" value="ECO:0007669"/>
    <property type="project" value="TreeGrafter"/>
</dbReference>
<feature type="transmembrane region" description="Helical" evidence="5">
    <location>
        <begin position="65"/>
        <end position="85"/>
    </location>
</feature>
<evidence type="ECO:0000313" key="6">
    <source>
        <dbReference type="EMBL" id="KAJ3056251.1"/>
    </source>
</evidence>
<dbReference type="GO" id="GO:0034755">
    <property type="term" value="P:iron ion transmembrane transport"/>
    <property type="evidence" value="ECO:0007669"/>
    <property type="project" value="TreeGrafter"/>
</dbReference>
<evidence type="ECO:0000256" key="5">
    <source>
        <dbReference type="SAM" id="Phobius"/>
    </source>
</evidence>
<evidence type="ECO:0008006" key="8">
    <source>
        <dbReference type="Google" id="ProtNLM"/>
    </source>
</evidence>
<sequence length="432" mass="46991">MAVLLQSLCIKLGVVTGRDLAQACRKYFSFWPNIVLYLLCEAAIIATDVAEVIGTAIALNLLFHIPLPWGVVLTALDVLLVLVGWKVKYLKIFEGIIITLVFSCAACFAVLLHKSHPDWRKVALGFVPSKALFTEKGALYIAMGIIGATVMPHNLYLHSSIVKYRASRNQTQIGQINEIEDDDSDQSDAEERQPITRKEHLPVTLRMTLIDCVVALCFALLINAAILIVAAAAFYETGRTDIAELSDAFELLKELLGNAAGYLFAVALLFAGQSSTITGTMAGQIVMMGFLGSSWKVKPWVRQSITRVLAIAPSMAVALIRGDKGVNELLVLTQVILSIQLPFAVWPLVYFTSSKRIMTVKYVEKEDSLDAGAHNGSTSSVSSIRDPEVDDSVVEVQNFANGPFLTALAIFVAIMITVFNVVLLVQVASGQT</sequence>
<evidence type="ECO:0000256" key="2">
    <source>
        <dbReference type="ARBA" id="ARBA00022692"/>
    </source>
</evidence>
<dbReference type="NCBIfam" id="TIGR01197">
    <property type="entry name" value="nramp"/>
    <property type="match status" value="1"/>
</dbReference>
<organism evidence="6 7">
    <name type="scientific">Rhizophlyctis rosea</name>
    <dbReference type="NCBI Taxonomy" id="64517"/>
    <lineage>
        <taxon>Eukaryota</taxon>
        <taxon>Fungi</taxon>
        <taxon>Fungi incertae sedis</taxon>
        <taxon>Chytridiomycota</taxon>
        <taxon>Chytridiomycota incertae sedis</taxon>
        <taxon>Chytridiomycetes</taxon>
        <taxon>Rhizophlyctidales</taxon>
        <taxon>Rhizophlyctidaceae</taxon>
        <taxon>Rhizophlyctis</taxon>
    </lineage>
</organism>
<evidence type="ECO:0000313" key="7">
    <source>
        <dbReference type="Proteomes" id="UP001212841"/>
    </source>
</evidence>
<evidence type="ECO:0000256" key="3">
    <source>
        <dbReference type="ARBA" id="ARBA00022989"/>
    </source>
</evidence>
<dbReference type="NCBIfam" id="NF037982">
    <property type="entry name" value="Nramp_1"/>
    <property type="match status" value="1"/>
</dbReference>
<comment type="caution">
    <text evidence="6">The sequence shown here is derived from an EMBL/GenBank/DDBJ whole genome shotgun (WGS) entry which is preliminary data.</text>
</comment>
<comment type="subcellular location">
    <subcellularLocation>
        <location evidence="1">Membrane</location>
        <topology evidence="1">Multi-pass membrane protein</topology>
    </subcellularLocation>
</comment>
<feature type="transmembrane region" description="Helical" evidence="5">
    <location>
        <begin position="208"/>
        <end position="235"/>
    </location>
</feature>
<keyword evidence="2 5" id="KW-0812">Transmembrane</keyword>
<dbReference type="GO" id="GO:0015086">
    <property type="term" value="F:cadmium ion transmembrane transporter activity"/>
    <property type="evidence" value="ECO:0007669"/>
    <property type="project" value="TreeGrafter"/>
</dbReference>
<feature type="transmembrane region" description="Helical" evidence="5">
    <location>
        <begin position="92"/>
        <end position="112"/>
    </location>
</feature>
<dbReference type="GO" id="GO:0005886">
    <property type="term" value="C:plasma membrane"/>
    <property type="evidence" value="ECO:0007669"/>
    <property type="project" value="TreeGrafter"/>
</dbReference>
<protein>
    <recommendedName>
        <fullName evidence="8">Natural resistance-associated macrophage protein</fullName>
    </recommendedName>
</protein>